<name>A0A7Y0F2G9_9BIFI</name>
<dbReference type="AlphaFoldDB" id="A0A7Y0F2G9"/>
<dbReference type="Proteomes" id="UP000588277">
    <property type="component" value="Unassembled WGS sequence"/>
</dbReference>
<dbReference type="Gene3D" id="1.10.357.10">
    <property type="entry name" value="Tetracycline Repressor, domain 2"/>
    <property type="match status" value="1"/>
</dbReference>
<comment type="caution">
    <text evidence="4">The sequence shown here is derived from an EMBL/GenBank/DDBJ whole genome shotgun (WGS) entry which is preliminary data.</text>
</comment>
<dbReference type="Pfam" id="PF14278">
    <property type="entry name" value="TetR_C_8"/>
    <property type="match status" value="1"/>
</dbReference>
<sequence>MAKALTESRRTRYTRQAMSDALIDLLRDHPLSSISVTALCERADVNRSTFYAHYDAIADLLQDIEDDTMAWVTGALDRITARPDPSAIEDDIARICRYIADNRRHLQVLMSQKAGIDFPERLLGLVYGRSVIAERMGAGSLGDSEADRRMHFVVSGSIGLIRHWMDTDLGDPPEAVAHTIFTMALPTIIPLTASAAAPAASAAH</sequence>
<reference evidence="4 5" key="1">
    <citation type="submission" date="2020-02" db="EMBL/GenBank/DDBJ databases">
        <title>Characterization of phylogenetic diversity of novel bifidobacterial species isolated in Czech ZOOs.</title>
        <authorList>
            <person name="Lugli G.A."/>
            <person name="Vera N.B."/>
            <person name="Ventura M."/>
        </authorList>
    </citation>
    <scope>NUCLEOTIDE SEQUENCE [LARGE SCALE GENOMIC DNA]</scope>
    <source>
        <strain evidence="4 5">DSM 109958</strain>
    </source>
</reference>
<proteinExistence type="predicted"/>
<dbReference type="RefSeq" id="WP_169275891.1">
    <property type="nucleotide sequence ID" value="NZ_JAAIIH010000010.1"/>
</dbReference>
<dbReference type="PANTHER" id="PTHR43479:SF11">
    <property type="entry name" value="ACREF_ENVCD OPERON REPRESSOR-RELATED"/>
    <property type="match status" value="1"/>
</dbReference>
<evidence type="ECO:0000256" key="2">
    <source>
        <dbReference type="PROSITE-ProRule" id="PRU00335"/>
    </source>
</evidence>
<dbReference type="SUPFAM" id="SSF46689">
    <property type="entry name" value="Homeodomain-like"/>
    <property type="match status" value="1"/>
</dbReference>
<dbReference type="InterPro" id="IPR039532">
    <property type="entry name" value="TetR_C_Firmicutes"/>
</dbReference>
<evidence type="ECO:0000259" key="3">
    <source>
        <dbReference type="PROSITE" id="PS50977"/>
    </source>
</evidence>
<keyword evidence="1 2" id="KW-0238">DNA-binding</keyword>
<dbReference type="InterPro" id="IPR050624">
    <property type="entry name" value="HTH-type_Tx_Regulator"/>
</dbReference>
<dbReference type="InterPro" id="IPR001647">
    <property type="entry name" value="HTH_TetR"/>
</dbReference>
<evidence type="ECO:0000313" key="5">
    <source>
        <dbReference type="Proteomes" id="UP000588277"/>
    </source>
</evidence>
<dbReference type="InterPro" id="IPR009057">
    <property type="entry name" value="Homeodomain-like_sf"/>
</dbReference>
<keyword evidence="5" id="KW-1185">Reference proteome</keyword>
<protein>
    <submittedName>
        <fullName evidence="4">TetR family transcriptional regulator</fullName>
    </submittedName>
</protein>
<feature type="DNA-binding region" description="H-T-H motif" evidence="2">
    <location>
        <begin position="35"/>
        <end position="54"/>
    </location>
</feature>
<dbReference type="EMBL" id="JAAIIH010000010">
    <property type="protein sequence ID" value="NMN00809.1"/>
    <property type="molecule type" value="Genomic_DNA"/>
</dbReference>
<accession>A0A7Y0F2G9</accession>
<dbReference type="GO" id="GO:0003677">
    <property type="term" value="F:DNA binding"/>
    <property type="evidence" value="ECO:0007669"/>
    <property type="project" value="UniProtKB-UniRule"/>
</dbReference>
<evidence type="ECO:0000313" key="4">
    <source>
        <dbReference type="EMBL" id="NMN00809.1"/>
    </source>
</evidence>
<feature type="domain" description="HTH tetR-type" evidence="3">
    <location>
        <begin position="12"/>
        <end position="72"/>
    </location>
</feature>
<dbReference type="PROSITE" id="PS50977">
    <property type="entry name" value="HTH_TETR_2"/>
    <property type="match status" value="1"/>
</dbReference>
<dbReference type="PANTHER" id="PTHR43479">
    <property type="entry name" value="ACREF/ENVCD OPERON REPRESSOR-RELATED"/>
    <property type="match status" value="1"/>
</dbReference>
<gene>
    <name evidence="4" type="ORF">G1C96_1388</name>
</gene>
<evidence type="ECO:0000256" key="1">
    <source>
        <dbReference type="ARBA" id="ARBA00023125"/>
    </source>
</evidence>
<organism evidence="4 5">
    <name type="scientific">Bifidobacterium moraviense</name>
    <dbReference type="NCBI Taxonomy" id="2675323"/>
    <lineage>
        <taxon>Bacteria</taxon>
        <taxon>Bacillati</taxon>
        <taxon>Actinomycetota</taxon>
        <taxon>Actinomycetes</taxon>
        <taxon>Bifidobacteriales</taxon>
        <taxon>Bifidobacteriaceae</taxon>
        <taxon>Bifidobacterium</taxon>
    </lineage>
</organism>